<dbReference type="EMBL" id="CATQJL010000001">
    <property type="protein sequence ID" value="CAJ0588329.1"/>
    <property type="molecule type" value="Genomic_DNA"/>
</dbReference>
<keyword evidence="4 5" id="KW-0472">Membrane</keyword>
<organism evidence="7 8">
    <name type="scientific">Cylicocyclus nassatus</name>
    <name type="common">Nematode worm</name>
    <dbReference type="NCBI Taxonomy" id="53992"/>
    <lineage>
        <taxon>Eukaryota</taxon>
        <taxon>Metazoa</taxon>
        <taxon>Ecdysozoa</taxon>
        <taxon>Nematoda</taxon>
        <taxon>Chromadorea</taxon>
        <taxon>Rhabditida</taxon>
        <taxon>Rhabditina</taxon>
        <taxon>Rhabditomorpha</taxon>
        <taxon>Strongyloidea</taxon>
        <taxon>Strongylidae</taxon>
        <taxon>Cylicocyclus</taxon>
    </lineage>
</organism>
<evidence type="ECO:0000256" key="4">
    <source>
        <dbReference type="ARBA" id="ARBA00023136"/>
    </source>
</evidence>
<accession>A0AA36DKQ3</accession>
<keyword evidence="8" id="KW-1185">Reference proteome</keyword>
<feature type="domain" description="G-protein coupled receptors family 1 profile" evidence="6">
    <location>
        <begin position="1"/>
        <end position="145"/>
    </location>
</feature>
<feature type="transmembrane region" description="Helical" evidence="5">
    <location>
        <begin position="128"/>
        <end position="148"/>
    </location>
</feature>
<reference evidence="7" key="1">
    <citation type="submission" date="2023-07" db="EMBL/GenBank/DDBJ databases">
        <authorList>
            <consortium name="CYATHOMIX"/>
        </authorList>
    </citation>
    <scope>NUCLEOTIDE SEQUENCE</scope>
    <source>
        <strain evidence="7">N/A</strain>
    </source>
</reference>
<dbReference type="InterPro" id="IPR017452">
    <property type="entry name" value="GPCR_Rhodpsn_7TM"/>
</dbReference>
<evidence type="ECO:0000256" key="2">
    <source>
        <dbReference type="ARBA" id="ARBA00022692"/>
    </source>
</evidence>
<protein>
    <recommendedName>
        <fullName evidence="6">G-protein coupled receptors family 1 profile domain-containing protein</fullName>
    </recommendedName>
</protein>
<dbReference type="AlphaFoldDB" id="A0AA36DKQ3"/>
<name>A0AA36DKQ3_CYLNA</name>
<dbReference type="Proteomes" id="UP001176961">
    <property type="component" value="Unassembled WGS sequence"/>
</dbReference>
<evidence type="ECO:0000256" key="1">
    <source>
        <dbReference type="ARBA" id="ARBA00004370"/>
    </source>
</evidence>
<evidence type="ECO:0000313" key="7">
    <source>
        <dbReference type="EMBL" id="CAJ0588329.1"/>
    </source>
</evidence>
<dbReference type="PANTHER" id="PTHR22718">
    <property type="entry name" value="SERPENTINE RECEPTOR, CLASS X"/>
    <property type="match status" value="1"/>
</dbReference>
<evidence type="ECO:0000259" key="6">
    <source>
        <dbReference type="PROSITE" id="PS50262"/>
    </source>
</evidence>
<proteinExistence type="predicted"/>
<sequence>MLLILSWLLPIVITFGSTALGCQKRYNRYSLAYTFDCSNCTIFWGFSFLDFNQYAGQSIPLIIITAYAIILFSVYRNRKTHGVFHQRQSFADVKLAFQFIVICCSQYLSTLLFFIIPKVGHGSDWSTILMNTIGTINVSVNPTVLLLWNQQVRSSAMAISGRRQVRTFTVATAIKSTRPGKTENFEVDS</sequence>
<evidence type="ECO:0000256" key="3">
    <source>
        <dbReference type="ARBA" id="ARBA00022989"/>
    </source>
</evidence>
<gene>
    <name evidence="7" type="ORF">CYNAS_LOCUS312</name>
</gene>
<feature type="transmembrane region" description="Helical" evidence="5">
    <location>
        <begin position="54"/>
        <end position="75"/>
    </location>
</feature>
<dbReference type="SUPFAM" id="SSF81321">
    <property type="entry name" value="Family A G protein-coupled receptor-like"/>
    <property type="match status" value="1"/>
</dbReference>
<comment type="caution">
    <text evidence="7">The sequence shown here is derived from an EMBL/GenBank/DDBJ whole genome shotgun (WGS) entry which is preliminary data.</text>
</comment>
<dbReference type="Gene3D" id="1.20.1070.10">
    <property type="entry name" value="Rhodopsin 7-helix transmembrane proteins"/>
    <property type="match status" value="1"/>
</dbReference>
<evidence type="ECO:0000256" key="5">
    <source>
        <dbReference type="SAM" id="Phobius"/>
    </source>
</evidence>
<keyword evidence="3 5" id="KW-1133">Transmembrane helix</keyword>
<keyword evidence="2 5" id="KW-0812">Transmembrane</keyword>
<dbReference type="PANTHER" id="PTHR22718:SF25">
    <property type="entry name" value="G-PROTEIN COUPLED RECEPTORS FAMILY 1 PROFILE DOMAIN-CONTAINING PROTEIN"/>
    <property type="match status" value="1"/>
</dbReference>
<evidence type="ECO:0000313" key="8">
    <source>
        <dbReference type="Proteomes" id="UP001176961"/>
    </source>
</evidence>
<comment type="subcellular location">
    <subcellularLocation>
        <location evidence="1">Membrane</location>
    </subcellularLocation>
</comment>
<feature type="transmembrane region" description="Helical" evidence="5">
    <location>
        <begin position="95"/>
        <end position="116"/>
    </location>
</feature>
<dbReference type="GO" id="GO:0016020">
    <property type="term" value="C:membrane"/>
    <property type="evidence" value="ECO:0007669"/>
    <property type="project" value="UniProtKB-SubCell"/>
</dbReference>
<dbReference type="PROSITE" id="PS50262">
    <property type="entry name" value="G_PROTEIN_RECEP_F1_2"/>
    <property type="match status" value="1"/>
</dbReference>